<accession>A0AAW2GRF5</accession>
<dbReference type="Proteomes" id="UP001430953">
    <property type="component" value="Unassembled WGS sequence"/>
</dbReference>
<sequence>MRVAGITIFTSNERPVYASRIYTIGDLDKLEASTPETPISLICPDRRDRETSATFYNATIAGDCISQYCCTVISSHVLSLHLAFCRQLFYRRNYIYSHIAINKSK</sequence>
<proteinExistence type="predicted"/>
<organism evidence="1 2">
    <name type="scientific">Cardiocondyla obscurior</name>
    <dbReference type="NCBI Taxonomy" id="286306"/>
    <lineage>
        <taxon>Eukaryota</taxon>
        <taxon>Metazoa</taxon>
        <taxon>Ecdysozoa</taxon>
        <taxon>Arthropoda</taxon>
        <taxon>Hexapoda</taxon>
        <taxon>Insecta</taxon>
        <taxon>Pterygota</taxon>
        <taxon>Neoptera</taxon>
        <taxon>Endopterygota</taxon>
        <taxon>Hymenoptera</taxon>
        <taxon>Apocrita</taxon>
        <taxon>Aculeata</taxon>
        <taxon>Formicoidea</taxon>
        <taxon>Formicidae</taxon>
        <taxon>Myrmicinae</taxon>
        <taxon>Cardiocondyla</taxon>
    </lineage>
</organism>
<name>A0AAW2GRF5_9HYME</name>
<dbReference type="AlphaFoldDB" id="A0AAW2GRF5"/>
<keyword evidence="2" id="KW-1185">Reference proteome</keyword>
<reference evidence="1 2" key="1">
    <citation type="submission" date="2023-03" db="EMBL/GenBank/DDBJ databases">
        <title>High recombination rates correlate with genetic variation in Cardiocondyla obscurior ants.</title>
        <authorList>
            <person name="Errbii M."/>
        </authorList>
    </citation>
    <scope>NUCLEOTIDE SEQUENCE [LARGE SCALE GENOMIC DNA]</scope>
    <source>
        <strain evidence="1">Alpha-2009</strain>
        <tissue evidence="1">Whole body</tissue>
    </source>
</reference>
<evidence type="ECO:0000313" key="2">
    <source>
        <dbReference type="Proteomes" id="UP001430953"/>
    </source>
</evidence>
<protein>
    <submittedName>
        <fullName evidence="1">Uncharacterized protein</fullName>
    </submittedName>
</protein>
<dbReference type="EMBL" id="JADYXP020000002">
    <property type="protein sequence ID" value="KAL0129831.1"/>
    <property type="molecule type" value="Genomic_DNA"/>
</dbReference>
<evidence type="ECO:0000313" key="1">
    <source>
        <dbReference type="EMBL" id="KAL0129831.1"/>
    </source>
</evidence>
<gene>
    <name evidence="1" type="ORF">PUN28_001823</name>
</gene>
<comment type="caution">
    <text evidence="1">The sequence shown here is derived from an EMBL/GenBank/DDBJ whole genome shotgun (WGS) entry which is preliminary data.</text>
</comment>